<accession>A0A444XYE6</accession>
<evidence type="ECO:0000313" key="2">
    <source>
        <dbReference type="EMBL" id="RYQ94691.1"/>
    </source>
</evidence>
<gene>
    <name evidence="2" type="ORF">Ahy_B08g089633</name>
</gene>
<proteinExistence type="predicted"/>
<evidence type="ECO:0000313" key="3">
    <source>
        <dbReference type="Proteomes" id="UP000289738"/>
    </source>
</evidence>
<dbReference type="Proteomes" id="UP000289738">
    <property type="component" value="Chromosome B08"/>
</dbReference>
<keyword evidence="1" id="KW-1133">Transmembrane helix</keyword>
<comment type="caution">
    <text evidence="2">The sequence shown here is derived from an EMBL/GenBank/DDBJ whole genome shotgun (WGS) entry which is preliminary data.</text>
</comment>
<dbReference type="AlphaFoldDB" id="A0A444XYE6"/>
<name>A0A444XYE6_ARAHY</name>
<keyword evidence="1" id="KW-0472">Membrane</keyword>
<sequence>MSLQKDILRIFMGASPIFLLHFCIELLIFRFYCVLVLAFFKDYSLDFCI</sequence>
<keyword evidence="1" id="KW-0812">Transmembrane</keyword>
<keyword evidence="3" id="KW-1185">Reference proteome</keyword>
<evidence type="ECO:0000256" key="1">
    <source>
        <dbReference type="SAM" id="Phobius"/>
    </source>
</evidence>
<organism evidence="2 3">
    <name type="scientific">Arachis hypogaea</name>
    <name type="common">Peanut</name>
    <dbReference type="NCBI Taxonomy" id="3818"/>
    <lineage>
        <taxon>Eukaryota</taxon>
        <taxon>Viridiplantae</taxon>
        <taxon>Streptophyta</taxon>
        <taxon>Embryophyta</taxon>
        <taxon>Tracheophyta</taxon>
        <taxon>Spermatophyta</taxon>
        <taxon>Magnoliopsida</taxon>
        <taxon>eudicotyledons</taxon>
        <taxon>Gunneridae</taxon>
        <taxon>Pentapetalae</taxon>
        <taxon>rosids</taxon>
        <taxon>fabids</taxon>
        <taxon>Fabales</taxon>
        <taxon>Fabaceae</taxon>
        <taxon>Papilionoideae</taxon>
        <taxon>50 kb inversion clade</taxon>
        <taxon>dalbergioids sensu lato</taxon>
        <taxon>Dalbergieae</taxon>
        <taxon>Pterocarpus clade</taxon>
        <taxon>Arachis</taxon>
    </lineage>
</organism>
<protein>
    <submittedName>
        <fullName evidence="2">Uncharacterized protein</fullName>
    </submittedName>
</protein>
<dbReference type="EMBL" id="SDMP01000018">
    <property type="protein sequence ID" value="RYQ94691.1"/>
    <property type="molecule type" value="Genomic_DNA"/>
</dbReference>
<reference evidence="2 3" key="1">
    <citation type="submission" date="2019-01" db="EMBL/GenBank/DDBJ databases">
        <title>Sequencing of cultivated peanut Arachis hypogaea provides insights into genome evolution and oil improvement.</title>
        <authorList>
            <person name="Chen X."/>
        </authorList>
    </citation>
    <scope>NUCLEOTIDE SEQUENCE [LARGE SCALE GENOMIC DNA]</scope>
    <source>
        <strain evidence="3">cv. Fuhuasheng</strain>
        <tissue evidence="2">Leaves</tissue>
    </source>
</reference>
<feature type="transmembrane region" description="Helical" evidence="1">
    <location>
        <begin position="7"/>
        <end position="40"/>
    </location>
</feature>